<name>A0ABP5XAU3_9ACTN</name>
<organism evidence="4 5">
    <name type="scientific">Streptomyces glaucus</name>
    <dbReference type="NCBI Taxonomy" id="284029"/>
    <lineage>
        <taxon>Bacteria</taxon>
        <taxon>Bacillati</taxon>
        <taxon>Actinomycetota</taxon>
        <taxon>Actinomycetes</taxon>
        <taxon>Kitasatosporales</taxon>
        <taxon>Streptomycetaceae</taxon>
        <taxon>Streptomyces</taxon>
    </lineage>
</organism>
<feature type="signal peptide" evidence="2">
    <location>
        <begin position="1"/>
        <end position="26"/>
    </location>
</feature>
<dbReference type="PANTHER" id="PTHR36933">
    <property type="entry name" value="SLL0788 PROTEIN"/>
    <property type="match status" value="1"/>
</dbReference>
<dbReference type="InterPro" id="IPR005183">
    <property type="entry name" value="DUF305_CopM-like"/>
</dbReference>
<evidence type="ECO:0000313" key="4">
    <source>
        <dbReference type="EMBL" id="GAA2450776.1"/>
    </source>
</evidence>
<keyword evidence="1" id="KW-1133">Transmembrane helix</keyword>
<dbReference type="InterPro" id="IPR012347">
    <property type="entry name" value="Ferritin-like"/>
</dbReference>
<protein>
    <recommendedName>
        <fullName evidence="3">DUF305 domain-containing protein</fullName>
    </recommendedName>
</protein>
<keyword evidence="5" id="KW-1185">Reference proteome</keyword>
<dbReference type="EMBL" id="BAAATK010000038">
    <property type="protein sequence ID" value="GAA2450776.1"/>
    <property type="molecule type" value="Genomic_DNA"/>
</dbReference>
<feature type="chain" id="PRO_5046376935" description="DUF305 domain-containing protein" evidence="2">
    <location>
        <begin position="27"/>
        <end position="284"/>
    </location>
</feature>
<dbReference type="Gene3D" id="1.20.1260.10">
    <property type="match status" value="1"/>
</dbReference>
<keyword evidence="1" id="KW-0472">Membrane</keyword>
<comment type="caution">
    <text evidence="4">The sequence shown here is derived from an EMBL/GenBank/DDBJ whole genome shotgun (WGS) entry which is preliminary data.</text>
</comment>
<evidence type="ECO:0000313" key="5">
    <source>
        <dbReference type="Proteomes" id="UP001500460"/>
    </source>
</evidence>
<evidence type="ECO:0000256" key="2">
    <source>
        <dbReference type="SAM" id="SignalP"/>
    </source>
</evidence>
<keyword evidence="2" id="KW-0732">Signal</keyword>
<gene>
    <name evidence="4" type="ORF">GCM10010421_49010</name>
</gene>
<dbReference type="PANTHER" id="PTHR36933:SF1">
    <property type="entry name" value="SLL0788 PROTEIN"/>
    <property type="match status" value="1"/>
</dbReference>
<feature type="domain" description="DUF305" evidence="3">
    <location>
        <begin position="70"/>
        <end position="220"/>
    </location>
</feature>
<reference evidence="5" key="1">
    <citation type="journal article" date="2019" name="Int. J. Syst. Evol. Microbiol.">
        <title>The Global Catalogue of Microorganisms (GCM) 10K type strain sequencing project: providing services to taxonomists for standard genome sequencing and annotation.</title>
        <authorList>
            <consortium name="The Broad Institute Genomics Platform"/>
            <consortium name="The Broad Institute Genome Sequencing Center for Infectious Disease"/>
            <person name="Wu L."/>
            <person name="Ma J."/>
        </authorList>
    </citation>
    <scope>NUCLEOTIDE SEQUENCE [LARGE SCALE GENOMIC DNA]</scope>
    <source>
        <strain evidence="5">JCM 6922</strain>
    </source>
</reference>
<dbReference type="Proteomes" id="UP001500460">
    <property type="component" value="Unassembled WGS sequence"/>
</dbReference>
<accession>A0ABP5XAU3</accession>
<proteinExistence type="predicted"/>
<dbReference type="Pfam" id="PF03713">
    <property type="entry name" value="DUF305"/>
    <property type="match status" value="1"/>
</dbReference>
<evidence type="ECO:0000259" key="3">
    <source>
        <dbReference type="Pfam" id="PF03713"/>
    </source>
</evidence>
<keyword evidence="1" id="KW-0812">Transmembrane</keyword>
<evidence type="ECO:0000256" key="1">
    <source>
        <dbReference type="SAM" id="Phobius"/>
    </source>
</evidence>
<sequence>MVISLVRRATAVTACAAALVCAGATAAWSGPAAEAVAAAEAEGRQPMSTEPVAYEFGETLAKLRGEQLETLFLAEIISHHRGAVEMARLELRRGVDADVRRYAQNIITGHERQIEQFTRWLHQWYGMTPQEAAEQAPAEARREMAQMAQGVQDMLEALRQVDRGERFDVAFVRMMIPHHSCGVIESLEPQARAAHARLRLAAATGATAQGAQIADFRTWLAGRDGDRVREAADAGVLPKGAPDTGDGATQASTVPLVAAGAALAAAGGALGVVVVRRRRGAQQD</sequence>
<feature type="transmembrane region" description="Helical" evidence="1">
    <location>
        <begin position="256"/>
        <end position="275"/>
    </location>
</feature>